<organism evidence="1 2">
    <name type="scientific">Sphingomonas alba</name>
    <dbReference type="NCBI Taxonomy" id="2908208"/>
    <lineage>
        <taxon>Bacteria</taxon>
        <taxon>Pseudomonadati</taxon>
        <taxon>Pseudomonadota</taxon>
        <taxon>Alphaproteobacteria</taxon>
        <taxon>Sphingomonadales</taxon>
        <taxon>Sphingomonadaceae</taxon>
        <taxon>Sphingomonas</taxon>
    </lineage>
</organism>
<reference evidence="1" key="1">
    <citation type="submission" date="2022-05" db="EMBL/GenBank/DDBJ databases">
        <authorList>
            <person name="Jo J.-H."/>
            <person name="Im W.-T."/>
        </authorList>
    </citation>
    <scope>NUCLEOTIDE SEQUENCE</scope>
    <source>
        <strain evidence="1">SE158</strain>
    </source>
</reference>
<sequence length="105" mass="10944">MTQPIDVSVPHKLGREEARRRIAANIGSLQRHIPGGAAVTSNWVGDRLDLGISALGQAVDASITVEDTAARVHVELAGMLGMLAAPIAAAIKSKAPDLLEDKTKA</sequence>
<proteinExistence type="predicted"/>
<name>A0ABT0RMU1_9SPHN</name>
<gene>
    <name evidence="1" type="ORF">LZ536_06810</name>
</gene>
<protein>
    <submittedName>
        <fullName evidence="1">Polyhydroxyalkanoic acid system family protein</fullName>
    </submittedName>
</protein>
<dbReference type="Pfam" id="PF09650">
    <property type="entry name" value="PHA_gran_rgn"/>
    <property type="match status" value="1"/>
</dbReference>
<evidence type="ECO:0000313" key="1">
    <source>
        <dbReference type="EMBL" id="MCL6683609.1"/>
    </source>
</evidence>
<accession>A0ABT0RMU1</accession>
<keyword evidence="2" id="KW-1185">Reference proteome</keyword>
<dbReference type="InterPro" id="IPR013433">
    <property type="entry name" value="PHA_gran_rgn"/>
</dbReference>
<dbReference type="Proteomes" id="UP001165363">
    <property type="component" value="Unassembled WGS sequence"/>
</dbReference>
<dbReference type="RefSeq" id="WP_249847659.1">
    <property type="nucleotide sequence ID" value="NZ_JAMGBD010000001.1"/>
</dbReference>
<dbReference type="EMBL" id="JAMGBD010000001">
    <property type="protein sequence ID" value="MCL6683609.1"/>
    <property type="molecule type" value="Genomic_DNA"/>
</dbReference>
<evidence type="ECO:0000313" key="2">
    <source>
        <dbReference type="Proteomes" id="UP001165363"/>
    </source>
</evidence>
<comment type="caution">
    <text evidence="1">The sequence shown here is derived from an EMBL/GenBank/DDBJ whole genome shotgun (WGS) entry which is preliminary data.</text>
</comment>